<accession>A0A086J6P3</accession>
<dbReference type="EMBL" id="AEYI02002577">
    <property type="protein sequence ID" value="KFG27811.1"/>
    <property type="molecule type" value="Genomic_DNA"/>
</dbReference>
<protein>
    <submittedName>
        <fullName evidence="1">Uncharacterized protein</fullName>
    </submittedName>
</protein>
<dbReference type="VEuPathDB" id="ToxoDB:TGP89_306710"/>
<reference evidence="1 2" key="1">
    <citation type="submission" date="2014-03" db="EMBL/GenBank/DDBJ databases">
        <authorList>
            <person name="Sibley D."/>
            <person name="Venepally P."/>
            <person name="Karamycheva S."/>
            <person name="Hadjithomas M."/>
            <person name="Khan A."/>
            <person name="Brunk B."/>
            <person name="Roos D."/>
            <person name="Caler E."/>
            <person name="Lorenzi H."/>
        </authorList>
    </citation>
    <scope>NUCLEOTIDE SEQUENCE [LARGE SCALE GENOMIC DNA]</scope>
    <source>
        <strain evidence="2">p89</strain>
    </source>
</reference>
<comment type="caution">
    <text evidence="1">The sequence shown here is derived from an EMBL/GenBank/DDBJ whole genome shotgun (WGS) entry which is preliminary data.</text>
</comment>
<evidence type="ECO:0000313" key="2">
    <source>
        <dbReference type="Proteomes" id="UP000028828"/>
    </source>
</evidence>
<sequence>MDIPVGLDRFLFSIQFQETTSQKVLMDTAIDGDHHQQCSGNWRSTRQPCKVHLPCGEQADRDNVNHVAFSGTPEAGFVMEDVATIAVR</sequence>
<proteinExistence type="predicted"/>
<dbReference type="Proteomes" id="UP000028828">
    <property type="component" value="Unassembled WGS sequence"/>
</dbReference>
<dbReference type="AlphaFoldDB" id="A0A086J6P3"/>
<name>A0A086J6P3_TOXGO</name>
<organism evidence="1 2">
    <name type="scientific">Toxoplasma gondii p89</name>
    <dbReference type="NCBI Taxonomy" id="943119"/>
    <lineage>
        <taxon>Eukaryota</taxon>
        <taxon>Sar</taxon>
        <taxon>Alveolata</taxon>
        <taxon>Apicomplexa</taxon>
        <taxon>Conoidasida</taxon>
        <taxon>Coccidia</taxon>
        <taxon>Eucoccidiorida</taxon>
        <taxon>Eimeriorina</taxon>
        <taxon>Sarcocystidae</taxon>
        <taxon>Toxoplasma</taxon>
    </lineage>
</organism>
<gene>
    <name evidence="1" type="ORF">TGP89_306710</name>
</gene>
<evidence type="ECO:0000313" key="1">
    <source>
        <dbReference type="EMBL" id="KFG27811.1"/>
    </source>
</evidence>